<keyword evidence="4" id="KW-1185">Reference proteome</keyword>
<dbReference type="GO" id="GO:0065002">
    <property type="term" value="P:intracellular protein transmembrane transport"/>
    <property type="evidence" value="ECO:0007669"/>
    <property type="project" value="TreeGrafter"/>
</dbReference>
<feature type="region of interest" description="Disordered" evidence="1">
    <location>
        <begin position="423"/>
        <end position="459"/>
    </location>
</feature>
<dbReference type="EMBL" id="KQ978881">
    <property type="protein sequence ID" value="KYN27744.1"/>
    <property type="molecule type" value="Genomic_DNA"/>
</dbReference>
<dbReference type="Pfam" id="PF23025">
    <property type="entry name" value="YbjQ_2"/>
    <property type="match status" value="3"/>
</dbReference>
<evidence type="ECO:0000259" key="2">
    <source>
        <dbReference type="PROSITE" id="PS50004"/>
    </source>
</evidence>
<dbReference type="Pfam" id="PF23128">
    <property type="entry name" value="YbjQ_4"/>
    <property type="match status" value="1"/>
</dbReference>
<accession>A0A195EIQ5</accession>
<dbReference type="GO" id="GO:0072659">
    <property type="term" value="P:protein localization to plasma membrane"/>
    <property type="evidence" value="ECO:0007669"/>
    <property type="project" value="TreeGrafter"/>
</dbReference>
<feature type="compositionally biased region" description="Polar residues" evidence="1">
    <location>
        <begin position="711"/>
        <end position="724"/>
    </location>
</feature>
<dbReference type="PANTHER" id="PTHR37412">
    <property type="entry name" value="C2 DOMAIN-CONTAINING PROTEIN 5"/>
    <property type="match status" value="1"/>
</dbReference>
<dbReference type="PROSITE" id="PS50004">
    <property type="entry name" value="C2"/>
    <property type="match status" value="1"/>
</dbReference>
<dbReference type="InterPro" id="IPR056431">
    <property type="entry name" value="C2CD5_YbjQ-rel_dom"/>
</dbReference>
<sequence>MPGKIKVKILAGRNLPVMDRSGDTTDAYVELKFGNITYKTDVCRKSLNPQWNSEWYRFEVDDAELQDEPLQIRLMDHDTYSANDAIGKVYINLNPLLLPGVLPSVKNIWTLEAAMNTAGSQGSVMTGWIPVFDTMHGIRGEVNIIIKVELFSDFNKFRQSSCGVQFFYSPNIPYGYHAQMIHGFVEELVVSDDPEYKWIDKIRTPRASNEARQTLFFKLSGEVQRKIGLKALDLGGNAVIGYLQNFDLEGESGIVARGIGTAVTLVKLHDVLGFPCDSINIEEITFALSSRTIARTERYSDNSAPFIPISIPASYPIRRNRNLPFYMQSTSSLTRLERGAKAPGYFAGARRKHVKRIPFLRSNTSSMVSLRITASSSDVIPSPEISRSLIDETVRSIRTMLTPEDAKKESPKDRLSKQIKHLRSKFDSVGEENHSAAKSDSETNTISSFAMNPEKDRSLKETKTGGIMAALLIGSIHNMPLENIKNTDPISVFPSEEQPNEEVKKETRCKENPHENVNSNIESEEQKQDVASLIDETETSSFDDGNSTDDELSEDTTSYNILDDSRYSIDRDSDKAEDSSSLQERIPITHSSAESCTDSTLQMESMNRSPSSSNLASTEDIVRNDTIPIITVDTQDSIDSDTSIDASGFSNSESQLDITNSYVLTEANIFTSKLSHSSDNQEIDDLRQVSDTSENEHKKNLEIENDKRHSSVISRSVSETQKTSCHIDCAMPTNNANMTYNSRVSHPSPDLRQQDETSVSPPCPLPAVPTMAPKISQSPATRTLANVPLHRRSSDSDLSVTPKGNSLGSDRSIAGPLRTPTAVVRPMNQDTLEMLEYPFITMQHYPPGFILHIGGLVSSKSVKLLERISNLEEPEGRDSWWTEIRMEVRSHARALACNVVIGYKEETSICDDVCVLSASGTAAVINFHNSGQDSDGVVLNKLQQGGVPAAAVDSEKSQQKSVAMKAERVDGDVSVVTHSERQNGKMCKHSSESNDHEGSCGQSQLRCNLCHLPYSEGSVPFRVNVSKCAICKRAKVPDVMFTTIEVPANIPMTGRGCFIQATVCKSKKDLRGELNAKEISDCLPFLEYELHSLLLNKLKIKGMNAVFGLRLQVSVGERLVIGMAVGTAIYLTALPPPTIPQIASGNSWHNEEQLGEMQKSIVETVKKNREFYRLKPIGVNEVENGRIPSTSDTDESDEDLPELDLGLGTRDACVLEVDDIEDMDRISSLMDNRPPDDFHVVNTQTIPGLEDLEIVRNLQMFTQISRAKIPMGQFASMPSKYFARLLQSLYFKLRRMVPCALCDMQFKVALPEQDEIQLTVVGMALGLGEPLNTNKYKRKIVCRSLNDSDMIFSLDEDHLENNVISDNATRTCAGNPTLSSTPVQKPRPRYCVPLKGRYGVDITPLSYLPGGRIERYQGNLNFFFIRESTSIRENGGLSGFTHSFVMEVLAIVRAHITALGGNAMVAFFMTQCVLLHSPHKNQGQCLINVGGDVVTVSYYADEKHSAVSNC</sequence>
<dbReference type="GO" id="GO:0090314">
    <property type="term" value="P:positive regulation of protein targeting to membrane"/>
    <property type="evidence" value="ECO:0007669"/>
    <property type="project" value="TreeGrafter"/>
</dbReference>
<dbReference type="SUPFAM" id="SSF49562">
    <property type="entry name" value="C2 domain (Calcium/lipid-binding domain, CaLB)"/>
    <property type="match status" value="1"/>
</dbReference>
<gene>
    <name evidence="3" type="ORF">ALC57_02808</name>
</gene>
<feature type="compositionally biased region" description="Polar residues" evidence="1">
    <location>
        <begin position="796"/>
        <end position="809"/>
    </location>
</feature>
<proteinExistence type="predicted"/>
<dbReference type="PANTHER" id="PTHR37412:SF2">
    <property type="entry name" value="C2 DOMAIN-CONTAINING PROTEIN 5"/>
    <property type="match status" value="1"/>
</dbReference>
<organism evidence="3 4">
    <name type="scientific">Trachymyrmex cornetzi</name>
    <dbReference type="NCBI Taxonomy" id="471704"/>
    <lineage>
        <taxon>Eukaryota</taxon>
        <taxon>Metazoa</taxon>
        <taxon>Ecdysozoa</taxon>
        <taxon>Arthropoda</taxon>
        <taxon>Hexapoda</taxon>
        <taxon>Insecta</taxon>
        <taxon>Pterygota</taxon>
        <taxon>Neoptera</taxon>
        <taxon>Endopterygota</taxon>
        <taxon>Hymenoptera</taxon>
        <taxon>Apocrita</taxon>
        <taxon>Aculeata</taxon>
        <taxon>Formicoidea</taxon>
        <taxon>Formicidae</taxon>
        <taxon>Myrmicinae</taxon>
        <taxon>Trachymyrmex</taxon>
    </lineage>
</organism>
<feature type="compositionally biased region" description="Basic and acidic residues" evidence="1">
    <location>
        <begin position="688"/>
        <end position="709"/>
    </location>
</feature>
<feature type="region of interest" description="Disordered" evidence="1">
    <location>
        <begin position="738"/>
        <end position="760"/>
    </location>
</feature>
<dbReference type="GO" id="GO:0005544">
    <property type="term" value="F:calcium-dependent phospholipid binding"/>
    <property type="evidence" value="ECO:0007669"/>
    <property type="project" value="InterPro"/>
</dbReference>
<dbReference type="InterPro" id="IPR056430">
    <property type="entry name" value="C2CD5_YbjQ-like_dom"/>
</dbReference>
<dbReference type="Pfam" id="PF23028">
    <property type="entry name" value="YbjQ_3"/>
    <property type="match status" value="1"/>
</dbReference>
<dbReference type="InterPro" id="IPR038983">
    <property type="entry name" value="C2CD5"/>
</dbReference>
<reference evidence="3 4" key="1">
    <citation type="submission" date="2015-09" db="EMBL/GenBank/DDBJ databases">
        <title>Trachymyrmex cornetzi WGS genome.</title>
        <authorList>
            <person name="Nygaard S."/>
            <person name="Hu H."/>
            <person name="Boomsma J."/>
            <person name="Zhang G."/>
        </authorList>
    </citation>
    <scope>NUCLEOTIDE SEQUENCE [LARGE SCALE GENOMIC DNA]</scope>
    <source>
        <strain evidence="3">Tcor2-1</strain>
        <tissue evidence="3">Whole body</tissue>
    </source>
</reference>
<dbReference type="CDD" id="cd08688">
    <property type="entry name" value="C2_KIAA0528-like"/>
    <property type="match status" value="1"/>
</dbReference>
<feature type="domain" description="C2" evidence="2">
    <location>
        <begin position="1"/>
        <end position="106"/>
    </location>
</feature>
<dbReference type="InterPro" id="IPR000008">
    <property type="entry name" value="C2_dom"/>
</dbReference>
<dbReference type="Pfam" id="PF00168">
    <property type="entry name" value="C2"/>
    <property type="match status" value="1"/>
</dbReference>
<feature type="region of interest" description="Disordered" evidence="1">
    <location>
        <begin position="487"/>
        <end position="620"/>
    </location>
</feature>
<dbReference type="GO" id="GO:0005509">
    <property type="term" value="F:calcium ion binding"/>
    <property type="evidence" value="ECO:0007669"/>
    <property type="project" value="TreeGrafter"/>
</dbReference>
<protein>
    <recommendedName>
        <fullName evidence="2">C2 domain-containing protein</fullName>
    </recommendedName>
</protein>
<evidence type="ECO:0000256" key="1">
    <source>
        <dbReference type="SAM" id="MobiDB-lite"/>
    </source>
</evidence>
<dbReference type="Gene3D" id="2.60.40.150">
    <property type="entry name" value="C2 domain"/>
    <property type="match status" value="1"/>
</dbReference>
<dbReference type="InterPro" id="IPR037785">
    <property type="entry name" value="C2_C2CD5"/>
</dbReference>
<dbReference type="GO" id="GO:0010828">
    <property type="term" value="P:positive regulation of D-glucose transmembrane transport"/>
    <property type="evidence" value="ECO:0007669"/>
    <property type="project" value="TreeGrafter"/>
</dbReference>
<feature type="region of interest" description="Disordered" evidence="1">
    <location>
        <begin position="789"/>
        <end position="814"/>
    </location>
</feature>
<feature type="compositionally biased region" description="Basic and acidic residues" evidence="1">
    <location>
        <begin position="563"/>
        <end position="578"/>
    </location>
</feature>
<feature type="region of interest" description="Disordered" evidence="1">
    <location>
        <begin position="688"/>
        <end position="724"/>
    </location>
</feature>
<name>A0A195EIQ5_9HYME</name>
<evidence type="ECO:0000313" key="4">
    <source>
        <dbReference type="Proteomes" id="UP000078492"/>
    </source>
</evidence>
<evidence type="ECO:0000313" key="3">
    <source>
        <dbReference type="EMBL" id="KYN27744.1"/>
    </source>
</evidence>
<feature type="compositionally biased region" description="Basic and acidic residues" evidence="1">
    <location>
        <begin position="424"/>
        <end position="441"/>
    </location>
</feature>
<dbReference type="InterPro" id="IPR057815">
    <property type="entry name" value="C2CD5_C"/>
</dbReference>
<feature type="compositionally biased region" description="Basic and acidic residues" evidence="1">
    <location>
        <begin position="501"/>
        <end position="514"/>
    </location>
</feature>
<dbReference type="GO" id="GO:0031340">
    <property type="term" value="P:positive regulation of vesicle fusion"/>
    <property type="evidence" value="ECO:0007669"/>
    <property type="project" value="TreeGrafter"/>
</dbReference>
<dbReference type="InterPro" id="IPR035892">
    <property type="entry name" value="C2_domain_sf"/>
</dbReference>
<dbReference type="GO" id="GO:0005886">
    <property type="term" value="C:plasma membrane"/>
    <property type="evidence" value="ECO:0007669"/>
    <property type="project" value="TreeGrafter"/>
</dbReference>
<dbReference type="SMART" id="SM00239">
    <property type="entry name" value="C2"/>
    <property type="match status" value="1"/>
</dbReference>
<dbReference type="STRING" id="471704.A0A195EIQ5"/>
<dbReference type="Proteomes" id="UP000078492">
    <property type="component" value="Unassembled WGS sequence"/>
</dbReference>
<feature type="compositionally biased region" description="Polar residues" evidence="1">
    <location>
        <begin position="579"/>
        <end position="617"/>
    </location>
</feature>